<dbReference type="Gene3D" id="1.25.40.10">
    <property type="entry name" value="Tetratricopeptide repeat domain"/>
    <property type="match status" value="1"/>
</dbReference>
<evidence type="ECO:0000313" key="2">
    <source>
        <dbReference type="Proteomes" id="UP000663873"/>
    </source>
</evidence>
<proteinExistence type="predicted"/>
<organism evidence="1 2">
    <name type="scientific">Rotaria socialis</name>
    <dbReference type="NCBI Taxonomy" id="392032"/>
    <lineage>
        <taxon>Eukaryota</taxon>
        <taxon>Metazoa</taxon>
        <taxon>Spiralia</taxon>
        <taxon>Gnathifera</taxon>
        <taxon>Rotifera</taxon>
        <taxon>Eurotatoria</taxon>
        <taxon>Bdelloidea</taxon>
        <taxon>Philodinida</taxon>
        <taxon>Philodinidae</taxon>
        <taxon>Rotaria</taxon>
    </lineage>
</organism>
<dbReference type="AlphaFoldDB" id="A0A821XTD8"/>
<dbReference type="InterPro" id="IPR011990">
    <property type="entry name" value="TPR-like_helical_dom_sf"/>
</dbReference>
<name>A0A821XTD8_9BILA</name>
<accession>A0A821XTD8</accession>
<evidence type="ECO:0000313" key="1">
    <source>
        <dbReference type="EMBL" id="CAF4948943.1"/>
    </source>
</evidence>
<sequence length="78" mass="8869">KYFEKSLRIQETLPSPDYSLTHALRIKTAQIYESFKNYGAALQHAESYVSEASSVLGSDHQTVKATQDYIESLRRVTT</sequence>
<keyword evidence="2" id="KW-1185">Reference proteome</keyword>
<comment type="caution">
    <text evidence="1">The sequence shown here is derived from an EMBL/GenBank/DDBJ whole genome shotgun (WGS) entry which is preliminary data.</text>
</comment>
<dbReference type="Proteomes" id="UP000663873">
    <property type="component" value="Unassembled WGS sequence"/>
</dbReference>
<dbReference type="EMBL" id="CAJOBP010091444">
    <property type="protein sequence ID" value="CAF4948943.1"/>
    <property type="molecule type" value="Genomic_DNA"/>
</dbReference>
<gene>
    <name evidence="1" type="ORF">UJA718_LOCUS47659</name>
</gene>
<reference evidence="1" key="1">
    <citation type="submission" date="2021-02" db="EMBL/GenBank/DDBJ databases">
        <authorList>
            <person name="Nowell W R."/>
        </authorList>
    </citation>
    <scope>NUCLEOTIDE SEQUENCE</scope>
</reference>
<protein>
    <submittedName>
        <fullName evidence="1">Uncharacterized protein</fullName>
    </submittedName>
</protein>
<feature type="non-terminal residue" evidence="1">
    <location>
        <position position="1"/>
    </location>
</feature>